<dbReference type="Pfam" id="PF17677">
    <property type="entry name" value="Glyco_hydro38C2"/>
    <property type="match status" value="1"/>
</dbReference>
<dbReference type="EMBL" id="AP011704">
    <property type="protein sequence ID" value="BAL54937.1"/>
    <property type="molecule type" value="Genomic_DNA"/>
</dbReference>
<dbReference type="EC" id="3.2.1.24" evidence="3"/>
<dbReference type="GO" id="GO:0009313">
    <property type="term" value="P:oligosaccharide catabolic process"/>
    <property type="evidence" value="ECO:0007669"/>
    <property type="project" value="TreeGrafter"/>
</dbReference>
<dbReference type="Gene3D" id="2.70.98.30">
    <property type="entry name" value="Golgi alpha-mannosidase II, domain 4"/>
    <property type="match status" value="1"/>
</dbReference>
<protein>
    <recommendedName>
        <fullName evidence="3">alpha-mannosidase</fullName>
        <ecNumber evidence="3">3.2.1.24</ecNumber>
    </recommendedName>
</protein>
<dbReference type="Gene3D" id="3.20.110.10">
    <property type="entry name" value="Glycoside hydrolase 38, N terminal domain"/>
    <property type="match status" value="1"/>
</dbReference>
<proteinExistence type="inferred from homology"/>
<evidence type="ECO:0000256" key="3">
    <source>
        <dbReference type="ARBA" id="ARBA00012752"/>
    </source>
</evidence>
<dbReference type="CDD" id="cd10789">
    <property type="entry name" value="GH38N_AMII_ER_cytosolic"/>
    <property type="match status" value="1"/>
</dbReference>
<dbReference type="SUPFAM" id="SSF74650">
    <property type="entry name" value="Galactose mutarotase-like"/>
    <property type="match status" value="1"/>
</dbReference>
<evidence type="ECO:0000256" key="5">
    <source>
        <dbReference type="ARBA" id="ARBA00022801"/>
    </source>
</evidence>
<dbReference type="SMART" id="SM00872">
    <property type="entry name" value="Alpha-mann_mid"/>
    <property type="match status" value="1"/>
</dbReference>
<evidence type="ECO:0000256" key="2">
    <source>
        <dbReference type="ARBA" id="ARBA00009792"/>
    </source>
</evidence>
<accession>H5SFK1</accession>
<dbReference type="PANTHER" id="PTHR46017">
    <property type="entry name" value="ALPHA-MANNOSIDASE 2C1"/>
    <property type="match status" value="1"/>
</dbReference>
<dbReference type="AlphaFoldDB" id="H5SFK1"/>
<gene>
    <name evidence="8" type="ORF">HGMM_F22A10C13</name>
</gene>
<dbReference type="FunFam" id="1.20.1270.50:FF:000004">
    <property type="entry name" value="alpha-mannosidase 2C1 isoform X1"/>
    <property type="match status" value="1"/>
</dbReference>
<comment type="similarity">
    <text evidence="2">Belongs to the glycosyl hydrolase 38 family.</text>
</comment>
<name>H5SFK1_9BACT</name>
<keyword evidence="4" id="KW-0479">Metal-binding</keyword>
<reference evidence="8" key="1">
    <citation type="journal article" date="2005" name="Environ. Microbiol.">
        <title>Genetic and functional properties of uncultivated thermophilic crenarchaeotes from a subsurface gold mine as revealed by analysis of genome fragments.</title>
        <authorList>
            <person name="Nunoura T."/>
            <person name="Hirayama H."/>
            <person name="Takami H."/>
            <person name="Oida H."/>
            <person name="Nishi S."/>
            <person name="Shimamura S."/>
            <person name="Suzuki Y."/>
            <person name="Inagaki F."/>
            <person name="Takai K."/>
            <person name="Nealson K.H."/>
            <person name="Horikoshi K."/>
        </authorList>
    </citation>
    <scope>NUCLEOTIDE SEQUENCE</scope>
</reference>
<evidence type="ECO:0000313" key="8">
    <source>
        <dbReference type="EMBL" id="BAL54937.1"/>
    </source>
</evidence>
<feature type="domain" description="Glycoside hydrolase family 38 central" evidence="7">
    <location>
        <begin position="518"/>
        <end position="595"/>
    </location>
</feature>
<evidence type="ECO:0000259" key="7">
    <source>
        <dbReference type="SMART" id="SM00872"/>
    </source>
</evidence>
<dbReference type="InterPro" id="IPR000602">
    <property type="entry name" value="Glyco_hydro_38_N"/>
</dbReference>
<evidence type="ECO:0000256" key="4">
    <source>
        <dbReference type="ARBA" id="ARBA00022723"/>
    </source>
</evidence>
<dbReference type="FunFam" id="3.20.110.10:FF:000002">
    <property type="entry name" value="alpha-mannosidase 2C1 isoform X1"/>
    <property type="match status" value="1"/>
</dbReference>
<dbReference type="InterPro" id="IPR027291">
    <property type="entry name" value="Glyco_hydro_38_N_sf"/>
</dbReference>
<dbReference type="InterPro" id="IPR015341">
    <property type="entry name" value="Glyco_hydro_38_cen"/>
</dbReference>
<dbReference type="SUPFAM" id="SSF88713">
    <property type="entry name" value="Glycoside hydrolase/deacetylase"/>
    <property type="match status" value="1"/>
</dbReference>
<dbReference type="Gene3D" id="2.60.120.260">
    <property type="entry name" value="Galactose-binding domain-like"/>
    <property type="match status" value="1"/>
</dbReference>
<dbReference type="InterPro" id="IPR011013">
    <property type="entry name" value="Gal_mutarotase_sf_dom"/>
</dbReference>
<dbReference type="InterPro" id="IPR011682">
    <property type="entry name" value="Glyco_hydro_38_C"/>
</dbReference>
<dbReference type="PANTHER" id="PTHR46017:SF1">
    <property type="entry name" value="ALPHA-MANNOSIDASE 2C1"/>
    <property type="match status" value="1"/>
</dbReference>
<dbReference type="InterPro" id="IPR037094">
    <property type="entry name" value="Glyco_hydro_38_cen_sf"/>
</dbReference>
<dbReference type="GO" id="GO:0030246">
    <property type="term" value="F:carbohydrate binding"/>
    <property type="evidence" value="ECO:0007669"/>
    <property type="project" value="InterPro"/>
</dbReference>
<dbReference type="GO" id="GO:0006013">
    <property type="term" value="P:mannose metabolic process"/>
    <property type="evidence" value="ECO:0007669"/>
    <property type="project" value="InterPro"/>
</dbReference>
<reference evidence="8" key="2">
    <citation type="journal article" date="2012" name="PLoS ONE">
        <title>A Deeply Branching Thermophilic Bacterium with an Ancient Acetyl-CoA Pathway Dominates a Subsurface Ecosystem.</title>
        <authorList>
            <person name="Takami H."/>
            <person name="Noguchi H."/>
            <person name="Takaki Y."/>
            <person name="Uchiyama I."/>
            <person name="Toyoda A."/>
            <person name="Nishi S."/>
            <person name="Chee G.-J."/>
            <person name="Arai W."/>
            <person name="Nunoura T."/>
            <person name="Itoh T."/>
            <person name="Hattori M."/>
            <person name="Takai K."/>
        </authorList>
    </citation>
    <scope>NUCLEOTIDE SEQUENCE</scope>
</reference>
<keyword evidence="6" id="KW-0326">Glycosidase</keyword>
<dbReference type="SUPFAM" id="SSF88688">
    <property type="entry name" value="Families 57/38 glycoside transferase middle domain"/>
    <property type="match status" value="1"/>
</dbReference>
<dbReference type="InterPro" id="IPR041147">
    <property type="entry name" value="GH38_C"/>
</dbReference>
<dbReference type="GO" id="GO:0046872">
    <property type="term" value="F:metal ion binding"/>
    <property type="evidence" value="ECO:0007669"/>
    <property type="project" value="UniProtKB-KW"/>
</dbReference>
<dbReference type="GO" id="GO:0004559">
    <property type="term" value="F:alpha-mannosidase activity"/>
    <property type="evidence" value="ECO:0007669"/>
    <property type="project" value="UniProtKB-EC"/>
</dbReference>
<dbReference type="Pfam" id="PF01074">
    <property type="entry name" value="Glyco_hydro_38N"/>
    <property type="match status" value="1"/>
</dbReference>
<dbReference type="Gene3D" id="1.20.1270.50">
    <property type="entry name" value="Glycoside hydrolase family 38, central domain"/>
    <property type="match status" value="1"/>
</dbReference>
<sequence>MWRQWGCVLVLFMILVSPVLGFSLSPFAQSVDREAIFKRLEAATVLPLSPWRFKEGYVLRGEAADLDDSTWTLFPVGEEWSTGPAWFRYRVTLPQTIGGYDIRGARLRLRIRIVGENPVHLTVFVNGEKRADGHDLDPIVLTESARPGDAFVIAVKADVPGGRTWVRAGQLEVEAPPSRPDPRTFLQECQVAELLLNARKDDRPRWEQYLDAALRKLDLAALDRGDQHAFDRSLRDAREALAPIAPMLREFAIRAVGNSHIDLAWLWPWTETVEIVRDTFSTVLQLMNEFPEFTFTHGAAQTYAWMEEKYPKLFEQIRQRVREGRWEIVGGVWVESDMNLPHGESLVRQFLQGTRYFKEKFGVDVRVGWNPDAFGYNWQLPQILKKSGMDFFVTQKLFWNEVTRFPYRLFWWEAPDGSRVLTYFPNHYGNPIEPVPMAKDLAEYTAATGHREYMHLYGVGDHGGGPTRSMLETAARWRSTDALYPRLFFGTVHEFFERAMAEISRLNPPIWRDELYLETHRGTYTSQAATKRNNRQSEVLLLNAERFASLAQLFGRPYPQNELDAAWKKVLFNQFHDILPGSSIAAVYRDADRDYADVRRIGREVMNEALRELADRINTRGPGLPLIVFNSLSWARTDVVEATLTFPDPVSDVEVRDPQGRRLIAEVIARDSETNRATVRFIAEDVPPLGYKVFRVIPLARRSPVPSSLSVTGLTMENEFLRVTVDAQSGCLTSLYDKTARREVLDESRCGNLLQTFFDKPSVYDAWNIDANFEEKMWELRQAEEVKVLETGPTRAVIRVVKRFQNSTFIQDLTLYPKIPRLECHMEVDWREKHILLKVAFPVSVRSPKATFEIPFGAIARPTTRRTPEEQAKFEVPALFWADLSDGTYGVSLLNDSKYGYDVRDNVLRLTLLRSPAYPDPHADEGRHRFTYAIYPHAGDWVQAGTVQRGYELNYPLIPYPTNGHSGSLPPVHSFLRVEPNTVVLTALKKAEDSDAWILRFYEFAGKPTDVRIRLPRPPRAASEVNLIEREIGPVAVNGQEVIVSTKPYEIKTVRIEF</sequence>
<organism evidence="8">
    <name type="scientific">uncultured Acidobacteriota bacterium</name>
    <dbReference type="NCBI Taxonomy" id="171953"/>
    <lineage>
        <taxon>Bacteria</taxon>
        <taxon>Pseudomonadati</taxon>
        <taxon>Acidobacteriota</taxon>
        <taxon>environmental samples</taxon>
    </lineage>
</organism>
<dbReference type="Pfam" id="PF09261">
    <property type="entry name" value="Alpha-mann_mid"/>
    <property type="match status" value="1"/>
</dbReference>
<evidence type="ECO:0000256" key="1">
    <source>
        <dbReference type="ARBA" id="ARBA00000365"/>
    </source>
</evidence>
<dbReference type="Pfam" id="PF07748">
    <property type="entry name" value="Glyco_hydro_38C"/>
    <property type="match status" value="1"/>
</dbReference>
<evidence type="ECO:0000256" key="6">
    <source>
        <dbReference type="ARBA" id="ARBA00023295"/>
    </source>
</evidence>
<dbReference type="FunFam" id="2.70.98.30:FF:000001">
    <property type="entry name" value="alpha-mannosidase 2C1 isoform X2"/>
    <property type="match status" value="1"/>
</dbReference>
<dbReference type="Gene3D" id="2.60.40.2220">
    <property type="match status" value="1"/>
</dbReference>
<dbReference type="InterPro" id="IPR028995">
    <property type="entry name" value="Glyco_hydro_57/38_cen_sf"/>
</dbReference>
<comment type="catalytic activity">
    <reaction evidence="1">
        <text>Hydrolysis of terminal, non-reducing alpha-D-mannose residues in alpha-D-mannosides.</text>
        <dbReference type="EC" id="3.2.1.24"/>
    </reaction>
</comment>
<keyword evidence="5" id="KW-0378">Hydrolase</keyword>
<dbReference type="InterPro" id="IPR011330">
    <property type="entry name" value="Glyco_hydro/deAcase_b/a-brl"/>
</dbReference>